<gene>
    <name evidence="1" type="ORF">GCM10010981_17860</name>
</gene>
<keyword evidence="2" id="KW-1185">Reference proteome</keyword>
<protein>
    <submittedName>
        <fullName evidence="1">Uncharacterized protein</fullName>
    </submittedName>
</protein>
<organism evidence="1 2">
    <name type="scientific">Dyella nitratireducens</name>
    <dbReference type="NCBI Taxonomy" id="1849580"/>
    <lineage>
        <taxon>Bacteria</taxon>
        <taxon>Pseudomonadati</taxon>
        <taxon>Pseudomonadota</taxon>
        <taxon>Gammaproteobacteria</taxon>
        <taxon>Lysobacterales</taxon>
        <taxon>Rhodanobacteraceae</taxon>
        <taxon>Dyella</taxon>
    </lineage>
</organism>
<proteinExistence type="predicted"/>
<accession>A0ABQ1FSJ6</accession>
<evidence type="ECO:0000313" key="2">
    <source>
        <dbReference type="Proteomes" id="UP000620046"/>
    </source>
</evidence>
<dbReference type="Proteomes" id="UP000620046">
    <property type="component" value="Unassembled WGS sequence"/>
</dbReference>
<dbReference type="EMBL" id="BMJA01000001">
    <property type="protein sequence ID" value="GGA29376.1"/>
    <property type="molecule type" value="Genomic_DNA"/>
</dbReference>
<evidence type="ECO:0000313" key="1">
    <source>
        <dbReference type="EMBL" id="GGA29376.1"/>
    </source>
</evidence>
<reference evidence="2" key="1">
    <citation type="journal article" date="2019" name="Int. J. Syst. Evol. Microbiol.">
        <title>The Global Catalogue of Microorganisms (GCM) 10K type strain sequencing project: providing services to taxonomists for standard genome sequencing and annotation.</title>
        <authorList>
            <consortium name="The Broad Institute Genomics Platform"/>
            <consortium name="The Broad Institute Genome Sequencing Center for Infectious Disease"/>
            <person name="Wu L."/>
            <person name="Ma J."/>
        </authorList>
    </citation>
    <scope>NUCLEOTIDE SEQUENCE [LARGE SCALE GENOMIC DNA]</scope>
    <source>
        <strain evidence="2">CGMCC 1.15439</strain>
    </source>
</reference>
<comment type="caution">
    <text evidence="1">The sequence shown here is derived from an EMBL/GenBank/DDBJ whole genome shotgun (WGS) entry which is preliminary data.</text>
</comment>
<sequence length="107" mass="11267">MIELASQRSRNIALICVDDVYDFAPPQSITVDANGIDVVSRRANGAVDAAGRRNPGSCMETVAITIGRSNDATMAVIQAQRVGVRRYLAACSAIRAAMLSGIATRTA</sequence>
<name>A0ABQ1FSJ6_9GAMM</name>